<keyword evidence="2" id="KW-1133">Transmembrane helix</keyword>
<dbReference type="InterPro" id="IPR013731">
    <property type="entry name" value="OapA_N"/>
</dbReference>
<evidence type="ECO:0000256" key="1">
    <source>
        <dbReference type="SAM" id="MobiDB-lite"/>
    </source>
</evidence>
<evidence type="ECO:0000256" key="2">
    <source>
        <dbReference type="SAM" id="Phobius"/>
    </source>
</evidence>
<dbReference type="Pfam" id="PF04225">
    <property type="entry name" value="LysM_OapA"/>
    <property type="match status" value="1"/>
</dbReference>
<evidence type="ECO:0000313" key="6">
    <source>
        <dbReference type="Proteomes" id="UP000254304"/>
    </source>
</evidence>
<feature type="compositionally biased region" description="Low complexity" evidence="1">
    <location>
        <begin position="131"/>
        <end position="149"/>
    </location>
</feature>
<feature type="domain" description="Opacity-associated protein A-like N-terminal" evidence="4">
    <location>
        <begin position="72"/>
        <end position="99"/>
    </location>
</feature>
<dbReference type="AlphaFoldDB" id="A0A2N0MWJ2"/>
<dbReference type="RefSeq" id="WP_034795194.1">
    <property type="nucleotide sequence ID" value="NZ_VXKG01000002.1"/>
</dbReference>
<dbReference type="Proteomes" id="UP000254304">
    <property type="component" value="Unassembled WGS sequence"/>
</dbReference>
<dbReference type="InterPro" id="IPR007340">
    <property type="entry name" value="LysM_Opacity-associatedA"/>
</dbReference>
<evidence type="ECO:0000259" key="3">
    <source>
        <dbReference type="Pfam" id="PF04225"/>
    </source>
</evidence>
<keyword evidence="2" id="KW-0472">Membrane</keyword>
<dbReference type="Pfam" id="PF08525">
    <property type="entry name" value="OapA_N"/>
    <property type="match status" value="1"/>
</dbReference>
<proteinExistence type="predicted"/>
<sequence length="243" mass="27658">MGRIPPRRRKAIRMYQPMLRSWIAIMKRPMRNATPQSESDESQELPPQKPSLVSKAKALGHKVWHMSDNFHWMSPLPYAHRRWILLSALIVVLALLWPYSPPNTYAPSQPQQPTSIPMQADLRNDQGRTTQRAQPQQQEIQPQQQAATEPPQPVAQDNWQSYSVKPGQTMAQLFRDNNLAVNDVFAMAQVEGSQKPLSNLKAGQEVKIQRDAQGAVTSLQITTEQNTTVLFTRQADGTYQRSR</sequence>
<gene>
    <name evidence="5" type="ORF">NCTC12157_04505</name>
</gene>
<keyword evidence="2" id="KW-0812">Transmembrane</keyword>
<evidence type="ECO:0000259" key="4">
    <source>
        <dbReference type="Pfam" id="PF08525"/>
    </source>
</evidence>
<feature type="transmembrane region" description="Helical" evidence="2">
    <location>
        <begin position="83"/>
        <end position="100"/>
    </location>
</feature>
<feature type="region of interest" description="Disordered" evidence="1">
    <location>
        <begin position="31"/>
        <end position="54"/>
    </location>
</feature>
<dbReference type="GO" id="GO:0042834">
    <property type="term" value="F:peptidoglycan binding"/>
    <property type="evidence" value="ECO:0007669"/>
    <property type="project" value="InterPro"/>
</dbReference>
<accession>A0A2N0MWJ2</accession>
<organism evidence="5 6">
    <name type="scientific">Ewingella americana</name>
    <dbReference type="NCBI Taxonomy" id="41202"/>
    <lineage>
        <taxon>Bacteria</taxon>
        <taxon>Pseudomonadati</taxon>
        <taxon>Pseudomonadota</taxon>
        <taxon>Gammaproteobacteria</taxon>
        <taxon>Enterobacterales</taxon>
        <taxon>Yersiniaceae</taxon>
        <taxon>Ewingella</taxon>
    </lineage>
</organism>
<reference evidence="5 6" key="1">
    <citation type="submission" date="2018-06" db="EMBL/GenBank/DDBJ databases">
        <authorList>
            <consortium name="Pathogen Informatics"/>
            <person name="Doyle S."/>
        </authorList>
    </citation>
    <scope>NUCLEOTIDE SEQUENCE [LARGE SCALE GENOMIC DNA]</scope>
    <source>
        <strain evidence="5 6">NCTC12157</strain>
    </source>
</reference>
<protein>
    <submittedName>
        <fullName evidence="5">Putative peptidase</fullName>
    </submittedName>
</protein>
<name>A0A2N0MWJ2_9GAMM</name>
<dbReference type="Gene3D" id="3.10.450.350">
    <property type="match status" value="1"/>
</dbReference>
<dbReference type="EMBL" id="UGGO01000001">
    <property type="protein sequence ID" value="STQ46715.1"/>
    <property type="molecule type" value="Genomic_DNA"/>
</dbReference>
<evidence type="ECO:0000313" key="5">
    <source>
        <dbReference type="EMBL" id="STQ46715.1"/>
    </source>
</evidence>
<feature type="domain" description="Opacity-associated protein A LysM-like" evidence="3">
    <location>
        <begin position="158"/>
        <end position="243"/>
    </location>
</feature>
<dbReference type="GeneID" id="78381258"/>
<feature type="region of interest" description="Disordered" evidence="1">
    <location>
        <begin position="124"/>
        <end position="157"/>
    </location>
</feature>